<dbReference type="InterPro" id="IPR025714">
    <property type="entry name" value="Methyltranfer_dom"/>
</dbReference>
<evidence type="ECO:0000313" key="2">
    <source>
        <dbReference type="EMBL" id="SFV70405.1"/>
    </source>
</evidence>
<feature type="domain" description="Methyltransferase" evidence="1">
    <location>
        <begin position="65"/>
        <end position="219"/>
    </location>
</feature>
<keyword evidence="2" id="KW-0808">Transferase</keyword>
<dbReference type="EMBL" id="FPHM01000155">
    <property type="protein sequence ID" value="SFV70405.1"/>
    <property type="molecule type" value="Genomic_DNA"/>
</dbReference>
<dbReference type="CDD" id="cd02440">
    <property type="entry name" value="AdoMet_MTases"/>
    <property type="match status" value="2"/>
</dbReference>
<reference evidence="2" key="1">
    <citation type="submission" date="2016-10" db="EMBL/GenBank/DDBJ databases">
        <authorList>
            <person name="de Groot N.N."/>
        </authorList>
    </citation>
    <scope>NUCLEOTIDE SEQUENCE</scope>
</reference>
<proteinExistence type="predicted"/>
<dbReference type="EC" id="2.1.1.-" evidence="2"/>
<sequence length="453" mass="50710">MSDNQQIINLYTELAQNPNQDFGWDKGLENAKAHGYKEAWIDALAPKIWDYCAAVGNPFNDAEIKNGDCVVDLGCGAGVDVLVARLFVGEKGKVFGVDITPKMVEIASTHSKEAGYSNIEILESSFDDIALADESVDVVISNGAINLTSCKESVFAEIYRILKPNGKIYFADMIDISEPSCCSIEQTSCCDTSMQEDWANCVAGTMRKDELISLIAKAGFKEVICTGETHYTTADTTRGATFKATKVPSDEKREEHWESLFNRVDYTQVLWHQKSPKESLSFIQKYTSLNANILDVGCGASFLADNLLKEGYKNITLLDTSKTSLDIVEDRIKSDSIAFICEDVLNFKTNKKFDIWHDRAVFHFLLTQKERESYFEVLKKSLKQNGIAIISTFATHGDISCAGLDTVQYDKEKMFQELPLGLTLVESNEFLHYTPKNTTQKYISFVIENLFKN</sequence>
<name>A0A1W1CXF7_9ZZZZ</name>
<dbReference type="SUPFAM" id="SSF53335">
    <property type="entry name" value="S-adenosyl-L-methionine-dependent methyltransferases"/>
    <property type="match status" value="2"/>
</dbReference>
<organism evidence="2">
    <name type="scientific">hydrothermal vent metagenome</name>
    <dbReference type="NCBI Taxonomy" id="652676"/>
    <lineage>
        <taxon>unclassified sequences</taxon>
        <taxon>metagenomes</taxon>
        <taxon>ecological metagenomes</taxon>
    </lineage>
</organism>
<keyword evidence="2" id="KW-0489">Methyltransferase</keyword>
<protein>
    <submittedName>
        <fullName evidence="2">tRNA (Adenine57/58-N1)-methyltransferase</fullName>
        <ecNumber evidence="2">2.1.1.-</ecNumber>
    </submittedName>
</protein>
<dbReference type="AlphaFoldDB" id="A0A1W1CXF7"/>
<accession>A0A1W1CXF7</accession>
<dbReference type="Pfam" id="PF13847">
    <property type="entry name" value="Methyltransf_31"/>
    <property type="match status" value="2"/>
</dbReference>
<feature type="domain" description="Methyltransferase" evidence="1">
    <location>
        <begin position="290"/>
        <end position="400"/>
    </location>
</feature>
<gene>
    <name evidence="2" type="ORF">MNB_SV-13-1982</name>
</gene>
<dbReference type="PANTHER" id="PTHR43861">
    <property type="entry name" value="TRANS-ACONITATE 2-METHYLTRANSFERASE-RELATED"/>
    <property type="match status" value="1"/>
</dbReference>
<dbReference type="InterPro" id="IPR029063">
    <property type="entry name" value="SAM-dependent_MTases_sf"/>
</dbReference>
<dbReference type="Gene3D" id="3.40.50.150">
    <property type="entry name" value="Vaccinia Virus protein VP39"/>
    <property type="match status" value="2"/>
</dbReference>
<dbReference type="GO" id="GO:0032259">
    <property type="term" value="P:methylation"/>
    <property type="evidence" value="ECO:0007669"/>
    <property type="project" value="UniProtKB-KW"/>
</dbReference>
<dbReference type="GO" id="GO:0008168">
    <property type="term" value="F:methyltransferase activity"/>
    <property type="evidence" value="ECO:0007669"/>
    <property type="project" value="UniProtKB-KW"/>
</dbReference>
<evidence type="ECO:0000259" key="1">
    <source>
        <dbReference type="Pfam" id="PF13847"/>
    </source>
</evidence>
<dbReference type="PANTHER" id="PTHR43861:SF1">
    <property type="entry name" value="TRANS-ACONITATE 2-METHYLTRANSFERASE"/>
    <property type="match status" value="1"/>
</dbReference>